<evidence type="ECO:0000313" key="3">
    <source>
        <dbReference type="Proteomes" id="UP001073122"/>
    </source>
</evidence>
<proteinExistence type="predicted"/>
<protein>
    <submittedName>
        <fullName evidence="2">Uncharacterized protein</fullName>
    </submittedName>
</protein>
<dbReference type="EMBL" id="JAOVZW010000033">
    <property type="protein sequence ID" value="MCX8526394.1"/>
    <property type="molecule type" value="Genomic_DNA"/>
</dbReference>
<sequence>MKNLFKLSLAVVGITMATLAGSSNVKAKSATGFEDVLAPEGAGCVGEKGTCGRTSSGTTLYGKWREW</sequence>
<dbReference type="RefSeq" id="WP_267267622.1">
    <property type="nucleotide sequence ID" value="NZ_JAOVZW010000033.1"/>
</dbReference>
<feature type="signal peptide" evidence="1">
    <location>
        <begin position="1"/>
        <end position="27"/>
    </location>
</feature>
<keyword evidence="1" id="KW-0732">Signal</keyword>
<dbReference type="Proteomes" id="UP001073122">
    <property type="component" value="Unassembled WGS sequence"/>
</dbReference>
<comment type="caution">
    <text evidence="2">The sequence shown here is derived from an EMBL/GenBank/DDBJ whole genome shotgun (WGS) entry which is preliminary data.</text>
</comment>
<gene>
    <name evidence="2" type="ORF">OF897_20975</name>
</gene>
<evidence type="ECO:0000256" key="1">
    <source>
        <dbReference type="SAM" id="SignalP"/>
    </source>
</evidence>
<keyword evidence="3" id="KW-1185">Reference proteome</keyword>
<evidence type="ECO:0000313" key="2">
    <source>
        <dbReference type="EMBL" id="MCX8526394.1"/>
    </source>
</evidence>
<reference evidence="2" key="1">
    <citation type="submission" date="2022-10" db="EMBL/GenBank/DDBJ databases">
        <title>Chryseobacterium sp. nov., a novel bacterial species.</title>
        <authorList>
            <person name="Cao Y."/>
        </authorList>
    </citation>
    <scope>NUCLEOTIDE SEQUENCE</scope>
    <source>
        <strain evidence="2">CCTCC AB2015118</strain>
    </source>
</reference>
<organism evidence="2 3">
    <name type="scientific">Chryseobacterium formosus</name>
    <dbReference type="NCBI Taxonomy" id="1537363"/>
    <lineage>
        <taxon>Bacteria</taxon>
        <taxon>Pseudomonadati</taxon>
        <taxon>Bacteroidota</taxon>
        <taxon>Flavobacteriia</taxon>
        <taxon>Flavobacteriales</taxon>
        <taxon>Weeksellaceae</taxon>
        <taxon>Chryseobacterium group</taxon>
        <taxon>Chryseobacterium</taxon>
    </lineage>
</organism>
<name>A0ABT3XXL4_9FLAO</name>
<accession>A0ABT3XXL4</accession>
<feature type="chain" id="PRO_5047136953" evidence="1">
    <location>
        <begin position="28"/>
        <end position="67"/>
    </location>
</feature>